<evidence type="ECO:0000313" key="4">
    <source>
        <dbReference type="Proteomes" id="UP000198415"/>
    </source>
</evidence>
<keyword evidence="4" id="KW-1185">Reference proteome</keyword>
<keyword evidence="2" id="KW-0472">Membrane</keyword>
<dbReference type="AlphaFoldDB" id="A0A238XH59"/>
<evidence type="ECO:0008006" key="5">
    <source>
        <dbReference type="Google" id="ProtNLM"/>
    </source>
</evidence>
<reference evidence="3 4" key="1">
    <citation type="submission" date="2017-06" db="EMBL/GenBank/DDBJ databases">
        <authorList>
            <person name="Kim H.J."/>
            <person name="Triplett B.A."/>
        </authorList>
    </citation>
    <scope>NUCLEOTIDE SEQUENCE [LARGE SCALE GENOMIC DNA]</scope>
    <source>
        <strain evidence="3 4">DSM 43151</strain>
    </source>
</reference>
<name>A0A238XH59_9ACTN</name>
<gene>
    <name evidence="3" type="ORF">SAMN06264365_103455</name>
</gene>
<dbReference type="EMBL" id="FZNR01000003">
    <property type="protein sequence ID" value="SNR58257.1"/>
    <property type="molecule type" value="Genomic_DNA"/>
</dbReference>
<evidence type="ECO:0000256" key="2">
    <source>
        <dbReference type="SAM" id="Phobius"/>
    </source>
</evidence>
<feature type="compositionally biased region" description="Pro residues" evidence="1">
    <location>
        <begin position="427"/>
        <end position="444"/>
    </location>
</feature>
<dbReference type="RefSeq" id="WP_089293058.1">
    <property type="nucleotide sequence ID" value="NZ_BOMU01000041.1"/>
</dbReference>
<feature type="transmembrane region" description="Helical" evidence="2">
    <location>
        <begin position="245"/>
        <end position="265"/>
    </location>
</feature>
<organism evidence="3 4">
    <name type="scientific">Actinoplanes regularis</name>
    <dbReference type="NCBI Taxonomy" id="52697"/>
    <lineage>
        <taxon>Bacteria</taxon>
        <taxon>Bacillati</taxon>
        <taxon>Actinomycetota</taxon>
        <taxon>Actinomycetes</taxon>
        <taxon>Micromonosporales</taxon>
        <taxon>Micromonosporaceae</taxon>
        <taxon>Actinoplanes</taxon>
    </lineage>
</organism>
<feature type="transmembrane region" description="Helical" evidence="2">
    <location>
        <begin position="213"/>
        <end position="238"/>
    </location>
</feature>
<protein>
    <recommendedName>
        <fullName evidence="5">TrbL/VirB6 plasmid conjugal transfer protein</fullName>
    </recommendedName>
</protein>
<keyword evidence="2" id="KW-0812">Transmembrane</keyword>
<feature type="transmembrane region" description="Helical" evidence="2">
    <location>
        <begin position="184"/>
        <end position="201"/>
    </location>
</feature>
<feature type="transmembrane region" description="Helical" evidence="2">
    <location>
        <begin position="152"/>
        <end position="177"/>
    </location>
</feature>
<evidence type="ECO:0000313" key="3">
    <source>
        <dbReference type="EMBL" id="SNR58257.1"/>
    </source>
</evidence>
<feature type="transmembrane region" description="Helical" evidence="2">
    <location>
        <begin position="64"/>
        <end position="85"/>
    </location>
</feature>
<feature type="transmembrane region" description="Helical" evidence="2">
    <location>
        <begin position="106"/>
        <end position="132"/>
    </location>
</feature>
<evidence type="ECO:0000256" key="1">
    <source>
        <dbReference type="SAM" id="MobiDB-lite"/>
    </source>
</evidence>
<feature type="region of interest" description="Disordered" evidence="1">
    <location>
        <begin position="366"/>
        <end position="490"/>
    </location>
</feature>
<dbReference type="Proteomes" id="UP000198415">
    <property type="component" value="Unassembled WGS sequence"/>
</dbReference>
<dbReference type="OrthoDB" id="3478657at2"/>
<feature type="compositionally biased region" description="Pro residues" evidence="1">
    <location>
        <begin position="466"/>
        <end position="481"/>
    </location>
</feature>
<keyword evidence="2" id="KW-1133">Transmembrane helix</keyword>
<feature type="compositionally biased region" description="Low complexity" evidence="1">
    <location>
        <begin position="445"/>
        <end position="465"/>
    </location>
</feature>
<proteinExistence type="predicted"/>
<accession>A0A238XH59</accession>
<sequence length="490" mass="48989">MACNYLKDPLGCAASDTIGAAAKSAWDAVCASFAEAAVNLLEAFAKAFVAFPPVDVTSGGIRSVYGLSLGVAAVVTGLVALLQIGRTAFTHEGAAAARAFIGVGKILVAFVTTLTVAGTSLLAADELTVWIIERSFGDADGLRAKLAGLTRLSPALSSTLLLIISLVCIVLVVILWFQMLARNAATAAMIATAPIAAAGMASETTKQWFSDLVWAVVRLIVLKPVIAMVFAVGFGLLGNSESEDLISLLTGMTVLLIAVLAWPAIGRFFTFARSHVGGPTGLAALIGAGANATNAGPGIPPGDFSQQAEARTMTTMAGRGTPAADGGGGAAGGSAAAIPMLGIGLALAQRAANALVGQSEQMAGHAGLSGVNPHAQPAGHPRYPAPGIIPTSRTPNGMPPQSAGQLPPVSPPAPALSAAMTSRAAPAEPPLPAAPLPTTPPSPTPSSSILESPAAESEFPAAMPSSSPPPPAPMPPHPVAPHDPQGDTPA</sequence>